<dbReference type="AlphaFoldDB" id="A0AA39CER2"/>
<sequence>MLPAFVFILLLFLKCTSATRPRLAIQDDLKSDKAKWNTVNSILKTEFNDMITLARVVVLTGSDCDEAFLRYFKKDDYPFVQAMFGAIANIDAPLSPDPNEALQILSTFDLDSTLSNFWGELLVSYEDLDPVTCAEMENLDGYLIYDYEAPRPLDPRYPWKGSGYLVLCRDRATMKYTVPLELLGNPPAWGREGGEANGEPLVGFGCDGMGPRDTGFMEPTGVTHLHEIFHWPVPFLQVEDYDKNIKENYDNGHQILDWEDLPAGATDSYGPYNAMLINQLPLTSDGFSPALNNAENYVWYALSKYWSWKCGK</sequence>
<proteinExistence type="predicted"/>
<protein>
    <submittedName>
        <fullName evidence="2">Uncharacterized protein</fullName>
    </submittedName>
</protein>
<feature type="chain" id="PRO_5041415897" evidence="1">
    <location>
        <begin position="19"/>
        <end position="312"/>
    </location>
</feature>
<keyword evidence="1" id="KW-0732">Signal</keyword>
<organism evidence="2 3">
    <name type="scientific">Cladophialophora chaetospira</name>
    <dbReference type="NCBI Taxonomy" id="386627"/>
    <lineage>
        <taxon>Eukaryota</taxon>
        <taxon>Fungi</taxon>
        <taxon>Dikarya</taxon>
        <taxon>Ascomycota</taxon>
        <taxon>Pezizomycotina</taxon>
        <taxon>Eurotiomycetes</taxon>
        <taxon>Chaetothyriomycetidae</taxon>
        <taxon>Chaetothyriales</taxon>
        <taxon>Herpotrichiellaceae</taxon>
        <taxon>Cladophialophora</taxon>
    </lineage>
</organism>
<evidence type="ECO:0000256" key="1">
    <source>
        <dbReference type="SAM" id="SignalP"/>
    </source>
</evidence>
<name>A0AA39CER2_9EURO</name>
<gene>
    <name evidence="2" type="ORF">H2200_010151</name>
</gene>
<dbReference type="EMBL" id="JAPDRK010000016">
    <property type="protein sequence ID" value="KAJ9605494.1"/>
    <property type="molecule type" value="Genomic_DNA"/>
</dbReference>
<dbReference type="Proteomes" id="UP001172673">
    <property type="component" value="Unassembled WGS sequence"/>
</dbReference>
<comment type="caution">
    <text evidence="2">The sequence shown here is derived from an EMBL/GenBank/DDBJ whole genome shotgun (WGS) entry which is preliminary data.</text>
</comment>
<accession>A0AA39CER2</accession>
<keyword evidence="3" id="KW-1185">Reference proteome</keyword>
<evidence type="ECO:0000313" key="2">
    <source>
        <dbReference type="EMBL" id="KAJ9605494.1"/>
    </source>
</evidence>
<feature type="signal peptide" evidence="1">
    <location>
        <begin position="1"/>
        <end position="18"/>
    </location>
</feature>
<evidence type="ECO:0000313" key="3">
    <source>
        <dbReference type="Proteomes" id="UP001172673"/>
    </source>
</evidence>
<reference evidence="2" key="1">
    <citation type="submission" date="2022-10" db="EMBL/GenBank/DDBJ databases">
        <title>Culturing micro-colonial fungi from biological soil crusts in the Mojave desert and describing Neophaeococcomyces mojavensis, and introducing the new genera and species Taxawa tesnikishii.</title>
        <authorList>
            <person name="Kurbessoian T."/>
            <person name="Stajich J.E."/>
        </authorList>
    </citation>
    <scope>NUCLEOTIDE SEQUENCE</scope>
    <source>
        <strain evidence="2">TK_41</strain>
    </source>
</reference>